<dbReference type="AlphaFoldDB" id="A0A163ZRB0"/>
<feature type="transmembrane region" description="Helical" evidence="9">
    <location>
        <begin position="239"/>
        <end position="272"/>
    </location>
</feature>
<dbReference type="STRING" id="943830.A4A58_25810"/>
<keyword evidence="11" id="KW-1185">Reference proteome</keyword>
<feature type="transmembrane region" description="Helical" evidence="9">
    <location>
        <begin position="43"/>
        <end position="66"/>
    </location>
</feature>
<evidence type="ECO:0000256" key="1">
    <source>
        <dbReference type="ARBA" id="ARBA00004429"/>
    </source>
</evidence>
<keyword evidence="4" id="KW-0997">Cell inner membrane</keyword>
<dbReference type="RefSeq" id="WP_068731983.1">
    <property type="nucleotide sequence ID" value="NZ_LVYV01000008.1"/>
</dbReference>
<dbReference type="InterPro" id="IPR007272">
    <property type="entry name" value="Sulf_transp_TsuA/YedE"/>
</dbReference>
<keyword evidence="2" id="KW-0813">Transport</keyword>
<feature type="transmembrane region" description="Helical" evidence="9">
    <location>
        <begin position="197"/>
        <end position="219"/>
    </location>
</feature>
<keyword evidence="5 9" id="KW-0812">Transmembrane</keyword>
<comment type="subcellular location">
    <subcellularLocation>
        <location evidence="1">Cell inner membrane</location>
        <topology evidence="1">Multi-pass membrane protein</topology>
    </subcellularLocation>
</comment>
<evidence type="ECO:0000256" key="7">
    <source>
        <dbReference type="ARBA" id="ARBA00023136"/>
    </source>
</evidence>
<evidence type="ECO:0000256" key="5">
    <source>
        <dbReference type="ARBA" id="ARBA00022692"/>
    </source>
</evidence>
<name>A0A163ZRB0_9BRAD</name>
<feature type="transmembrane region" description="Helical" evidence="9">
    <location>
        <begin position="78"/>
        <end position="101"/>
    </location>
</feature>
<keyword evidence="3" id="KW-1003">Cell membrane</keyword>
<dbReference type="PANTHER" id="PTHR30574">
    <property type="entry name" value="INNER MEMBRANE PROTEIN YEDE"/>
    <property type="match status" value="1"/>
</dbReference>
<evidence type="ECO:0000256" key="4">
    <source>
        <dbReference type="ARBA" id="ARBA00022519"/>
    </source>
</evidence>
<dbReference type="EMBL" id="LVYV01000008">
    <property type="protein sequence ID" value="KZD23768.1"/>
    <property type="molecule type" value="Genomic_DNA"/>
</dbReference>
<protein>
    <submittedName>
        <fullName evidence="10">Uncharacterized protein</fullName>
    </submittedName>
</protein>
<dbReference type="OrthoDB" id="5342349at2"/>
<feature type="transmembrane region" description="Helical" evidence="9">
    <location>
        <begin position="318"/>
        <end position="341"/>
    </location>
</feature>
<dbReference type="GO" id="GO:0005886">
    <property type="term" value="C:plasma membrane"/>
    <property type="evidence" value="ECO:0007669"/>
    <property type="project" value="UniProtKB-SubCell"/>
</dbReference>
<feature type="transmembrane region" description="Helical" evidence="9">
    <location>
        <begin position="6"/>
        <end position="31"/>
    </location>
</feature>
<evidence type="ECO:0000256" key="6">
    <source>
        <dbReference type="ARBA" id="ARBA00022989"/>
    </source>
</evidence>
<gene>
    <name evidence="10" type="ORF">A4A58_25810</name>
</gene>
<evidence type="ECO:0000256" key="8">
    <source>
        <dbReference type="ARBA" id="ARBA00035655"/>
    </source>
</evidence>
<reference evidence="10 11" key="1">
    <citation type="submission" date="2016-03" db="EMBL/GenBank/DDBJ databases">
        <title>Microsymbionts genomes from the relict species Vavilovia formosa (Stev.) Fed.</title>
        <authorList>
            <person name="Kopat V."/>
            <person name="Chirak E."/>
            <person name="Kimeklis A."/>
            <person name="Andronov E."/>
        </authorList>
    </citation>
    <scope>NUCLEOTIDE SEQUENCE [LARGE SCALE GENOMIC DNA]</scope>
    <source>
        <strain evidence="10 11">Vaf07</strain>
    </source>
</reference>
<accession>A0A163ZRB0</accession>
<feature type="transmembrane region" description="Helical" evidence="9">
    <location>
        <begin position="166"/>
        <end position="185"/>
    </location>
</feature>
<evidence type="ECO:0000313" key="11">
    <source>
        <dbReference type="Proteomes" id="UP000076574"/>
    </source>
</evidence>
<dbReference type="PANTHER" id="PTHR30574:SF1">
    <property type="entry name" value="SULPHUR TRANSPORT DOMAIN-CONTAINING PROTEIN"/>
    <property type="match status" value="1"/>
</dbReference>
<evidence type="ECO:0000256" key="9">
    <source>
        <dbReference type="SAM" id="Phobius"/>
    </source>
</evidence>
<proteinExistence type="inferred from homology"/>
<keyword evidence="7 9" id="KW-0472">Membrane</keyword>
<evidence type="ECO:0000313" key="10">
    <source>
        <dbReference type="EMBL" id="KZD23768.1"/>
    </source>
</evidence>
<keyword evidence="6 9" id="KW-1133">Transmembrane helix</keyword>
<organism evidence="10 11">
    <name type="scientific">Tardiphaga robiniae</name>
    <dbReference type="NCBI Taxonomy" id="943830"/>
    <lineage>
        <taxon>Bacteria</taxon>
        <taxon>Pseudomonadati</taxon>
        <taxon>Pseudomonadota</taxon>
        <taxon>Alphaproteobacteria</taxon>
        <taxon>Hyphomicrobiales</taxon>
        <taxon>Nitrobacteraceae</taxon>
        <taxon>Tardiphaga</taxon>
    </lineage>
</organism>
<evidence type="ECO:0000256" key="2">
    <source>
        <dbReference type="ARBA" id="ARBA00022448"/>
    </source>
</evidence>
<feature type="transmembrane region" description="Helical" evidence="9">
    <location>
        <begin position="293"/>
        <end position="312"/>
    </location>
</feature>
<evidence type="ECO:0000256" key="3">
    <source>
        <dbReference type="ARBA" id="ARBA00022475"/>
    </source>
</evidence>
<sequence>MFALPVVVGFAIGAVFGVVGLLSGFCLMSSLRDWWAHDDGRKIRSYALAVAVAIVGTQFIAGAGIVEIAKSLYLQPSFSAPLIFVGGLLFGLGMVLSNGCASRALVLLGKGNLRSLVVIAIIGVTAQMTLKGLLAPMRLSILQWTQMTPGANSVPSLLGTLGLQDTTARIAATLIVGGALLVFALSHRELRRSPGQLVAGLLMGLLVVAGWLTTGWLGADEFDPIPVASLTFVSPAADTLQFIMLSTGMTLNFGIALVAGVFIGSLLTALLTGRFEFEGYTSARHTGRSMAGAALMGIGGAMAYGCSIGQGLTGVSTLALPSFVAAAGIFVGAAIAIRGLALRPAFAAQ</sequence>
<dbReference type="Proteomes" id="UP000076574">
    <property type="component" value="Unassembled WGS sequence"/>
</dbReference>
<feature type="transmembrane region" description="Helical" evidence="9">
    <location>
        <begin position="113"/>
        <end position="130"/>
    </location>
</feature>
<dbReference type="Pfam" id="PF04143">
    <property type="entry name" value="Sulf_transp"/>
    <property type="match status" value="1"/>
</dbReference>
<comment type="caution">
    <text evidence="10">The sequence shown here is derived from an EMBL/GenBank/DDBJ whole genome shotgun (WGS) entry which is preliminary data.</text>
</comment>
<comment type="similarity">
    <text evidence="8">Belongs to the TsuA/YedE (TC 9.B.102) family.</text>
</comment>